<reference evidence="2 3" key="1">
    <citation type="submission" date="2024-04" db="EMBL/GenBank/DDBJ databases">
        <authorList>
            <person name="Waldvogel A.-M."/>
            <person name="Schoenle A."/>
        </authorList>
    </citation>
    <scope>NUCLEOTIDE SEQUENCE [LARGE SCALE GENOMIC DNA]</scope>
</reference>
<protein>
    <submittedName>
        <fullName evidence="2">Uncharacterized protein</fullName>
    </submittedName>
</protein>
<feature type="transmembrane region" description="Helical" evidence="1">
    <location>
        <begin position="204"/>
        <end position="222"/>
    </location>
</feature>
<organism evidence="2 3">
    <name type="scientific">Knipowitschia caucasica</name>
    <name type="common">Caucasian dwarf goby</name>
    <name type="synonym">Pomatoschistus caucasicus</name>
    <dbReference type="NCBI Taxonomy" id="637954"/>
    <lineage>
        <taxon>Eukaryota</taxon>
        <taxon>Metazoa</taxon>
        <taxon>Chordata</taxon>
        <taxon>Craniata</taxon>
        <taxon>Vertebrata</taxon>
        <taxon>Euteleostomi</taxon>
        <taxon>Actinopterygii</taxon>
        <taxon>Neopterygii</taxon>
        <taxon>Teleostei</taxon>
        <taxon>Neoteleostei</taxon>
        <taxon>Acanthomorphata</taxon>
        <taxon>Gobiaria</taxon>
        <taxon>Gobiiformes</taxon>
        <taxon>Gobioidei</taxon>
        <taxon>Gobiidae</taxon>
        <taxon>Gobiinae</taxon>
        <taxon>Knipowitschia</taxon>
    </lineage>
</organism>
<keyword evidence="1" id="KW-0812">Transmembrane</keyword>
<feature type="transmembrane region" description="Helical" evidence="1">
    <location>
        <begin position="110"/>
        <end position="129"/>
    </location>
</feature>
<evidence type="ECO:0000313" key="2">
    <source>
        <dbReference type="EMBL" id="CAL1597924.1"/>
    </source>
</evidence>
<feature type="transmembrane region" description="Helical" evidence="1">
    <location>
        <begin position="496"/>
        <end position="515"/>
    </location>
</feature>
<feature type="transmembrane region" description="Helical" evidence="1">
    <location>
        <begin position="376"/>
        <end position="395"/>
    </location>
</feature>
<keyword evidence="1" id="KW-1133">Transmembrane helix</keyword>
<name>A0AAV2LEC6_KNICA</name>
<evidence type="ECO:0000313" key="3">
    <source>
        <dbReference type="Proteomes" id="UP001497482"/>
    </source>
</evidence>
<evidence type="ECO:0000256" key="1">
    <source>
        <dbReference type="SAM" id="Phobius"/>
    </source>
</evidence>
<dbReference type="Proteomes" id="UP001497482">
    <property type="component" value="Chromosome 22"/>
</dbReference>
<feature type="transmembrane region" description="Helical" evidence="1">
    <location>
        <begin position="436"/>
        <end position="456"/>
    </location>
</feature>
<proteinExistence type="predicted"/>
<dbReference type="AlphaFoldDB" id="A0AAV2LEC6"/>
<gene>
    <name evidence="2" type="ORF">KC01_LOCUS26397</name>
</gene>
<keyword evidence="3" id="KW-1185">Reference proteome</keyword>
<sequence length="516" mass="52841">MFDVFVVLFVDGGARGVVRVGCVMEGVVVGYGEVACVVCGSDCGLVVGLVGGGGGVWCGFEGLECVGWRVCGVGLVGFGVVRGVWFRWWGNFDVGSWGGAGWWWLSGLEWFGWCWLVGLGLVWGVLVGCWVSGCGGMGGGLLWWVCWVFGCGLCGGGVVGCSGVLLVGGVVGVLGLVGCVMEVNFCVGVVGFVGCGFGCVGFRVVGYVLFGGLVWGGGWVGLMRCGRWLVDGGEERWFVGLVELVWGGGVRELVLGVVWVVGVVVSWWVLCFCCVVVFCGCGCLGSVNVCGGGGSVGVVVGVGGGGVSVGGCVWCDKGDIVGLVGGGRGVVWRVIDWFVVGMCGCGLVVDGGGLGLSGVGVSGVGARSRWGVVRSILGDWMAWLFVFRVECWWGVGRMGGGELWWWPGCSEFGCGGLGSVGGWFVVWGMGDSVRRVVVWLWCWCLGLLGPAGNLGCVEGGFGEGVVGVLGFVSCVLAYVVGIGVGFVGVMGGGVGAGGWVGLFGMRGVCGVWVVVQ</sequence>
<feature type="transmembrane region" description="Helical" evidence="1">
    <location>
        <begin position="70"/>
        <end position="90"/>
    </location>
</feature>
<feature type="transmembrane region" description="Helical" evidence="1">
    <location>
        <begin position="141"/>
        <end position="167"/>
    </location>
</feature>
<dbReference type="EMBL" id="OZ035844">
    <property type="protein sequence ID" value="CAL1597924.1"/>
    <property type="molecule type" value="Genomic_DNA"/>
</dbReference>
<keyword evidence="1" id="KW-0472">Membrane</keyword>
<accession>A0AAV2LEC6</accession>
<feature type="transmembrane region" description="Helical" evidence="1">
    <location>
        <begin position="253"/>
        <end position="278"/>
    </location>
</feature>
<feature type="transmembrane region" description="Helical" evidence="1">
    <location>
        <begin position="468"/>
        <end position="490"/>
    </location>
</feature>
<feature type="transmembrane region" description="Helical" evidence="1">
    <location>
        <begin position="173"/>
        <end position="197"/>
    </location>
</feature>